<dbReference type="InterPro" id="IPR036052">
    <property type="entry name" value="TrpB-like_PALP_sf"/>
</dbReference>
<organism evidence="1">
    <name type="scientific">marine metagenome</name>
    <dbReference type="NCBI Taxonomy" id="408172"/>
    <lineage>
        <taxon>unclassified sequences</taxon>
        <taxon>metagenomes</taxon>
        <taxon>ecological metagenomes</taxon>
    </lineage>
</organism>
<dbReference type="SUPFAM" id="SSF53686">
    <property type="entry name" value="Tryptophan synthase beta subunit-like PLP-dependent enzymes"/>
    <property type="match status" value="1"/>
</dbReference>
<dbReference type="Gene3D" id="3.40.50.1100">
    <property type="match status" value="1"/>
</dbReference>
<evidence type="ECO:0000313" key="1">
    <source>
        <dbReference type="EMBL" id="SVD77008.1"/>
    </source>
</evidence>
<dbReference type="AlphaFoldDB" id="A0A382Y3D6"/>
<sequence length="55" mass="5672">EADVIQAHRLVRAHTPVPADPTGTAGLAGLLAGRRDGCIDANEEVVVLLTGVERA</sequence>
<name>A0A382Y3D6_9ZZZZ</name>
<reference evidence="1" key="1">
    <citation type="submission" date="2018-05" db="EMBL/GenBank/DDBJ databases">
        <authorList>
            <person name="Lanie J.A."/>
            <person name="Ng W.-L."/>
            <person name="Kazmierczak K.M."/>
            <person name="Andrzejewski T.M."/>
            <person name="Davidsen T.M."/>
            <person name="Wayne K.J."/>
            <person name="Tettelin H."/>
            <person name="Glass J.I."/>
            <person name="Rusch D."/>
            <person name="Podicherti R."/>
            <person name="Tsui H.-C.T."/>
            <person name="Winkler M.E."/>
        </authorList>
    </citation>
    <scope>NUCLEOTIDE SEQUENCE</scope>
</reference>
<feature type="non-terminal residue" evidence="1">
    <location>
        <position position="1"/>
    </location>
</feature>
<dbReference type="EMBL" id="UINC01172108">
    <property type="protein sequence ID" value="SVD77008.1"/>
    <property type="molecule type" value="Genomic_DNA"/>
</dbReference>
<gene>
    <name evidence="1" type="ORF">METZ01_LOCUS429862</name>
</gene>
<evidence type="ECO:0008006" key="2">
    <source>
        <dbReference type="Google" id="ProtNLM"/>
    </source>
</evidence>
<proteinExistence type="predicted"/>
<protein>
    <recommendedName>
        <fullName evidence="2">Tryptophan synthase beta chain-like PALP domain-containing protein</fullName>
    </recommendedName>
</protein>
<accession>A0A382Y3D6</accession>